<dbReference type="EMBL" id="FNRI01000005">
    <property type="protein sequence ID" value="SEA66675.1"/>
    <property type="molecule type" value="Genomic_DNA"/>
</dbReference>
<organism evidence="1 2">
    <name type="scientific">Alistipes timonensis JC136</name>
    <dbReference type="NCBI Taxonomy" id="1033731"/>
    <lineage>
        <taxon>Bacteria</taxon>
        <taxon>Pseudomonadati</taxon>
        <taxon>Bacteroidota</taxon>
        <taxon>Bacteroidia</taxon>
        <taxon>Bacteroidales</taxon>
        <taxon>Rikenellaceae</taxon>
        <taxon>Alistipes</taxon>
    </lineage>
</organism>
<reference evidence="1 2" key="1">
    <citation type="submission" date="2016-10" db="EMBL/GenBank/DDBJ databases">
        <authorList>
            <person name="de Groot N.N."/>
        </authorList>
    </citation>
    <scope>NUCLEOTIDE SEQUENCE [LARGE SCALE GENOMIC DNA]</scope>
    <source>
        <strain evidence="1 2">DSM 25383</strain>
    </source>
</reference>
<dbReference type="AlphaFoldDB" id="A0A1H4D1P4"/>
<proteinExistence type="predicted"/>
<protein>
    <submittedName>
        <fullName evidence="1">Uncharacterized protein</fullName>
    </submittedName>
</protein>
<dbReference type="OrthoDB" id="1041979at2"/>
<evidence type="ECO:0000313" key="1">
    <source>
        <dbReference type="EMBL" id="SEA66675.1"/>
    </source>
</evidence>
<name>A0A1H4D1P4_9BACT</name>
<dbReference type="RefSeq" id="WP_010260401.1">
    <property type="nucleotide sequence ID" value="NZ_CAEG01000005.1"/>
</dbReference>
<dbReference type="STRING" id="1033731.SAMN05444145_105115"/>
<sequence length="348" mass="38402">MKKIKFIVAAAALACTGCYDDYVKDFEHTGIYMPYQYDLRTFVVGEGMRFDVGVVLGGTSANGRDRSVRYAVEPALVTGNLASLLGSDDEELEPFTAFGVMSGASASGSVSQSYVTDAVKASGISDLTPLPAEYFSLSDPERMVVRSGRHTATVTVKADERFLADPHASPLPYYALAFRIAEADADVVPLEKSFAVIAVRYENMLFGNYWHGGVTTVKNDATGEVVEKNEYPLEIPHDDSRVYTLTTVAPDALTTSRLGDWEGSLRLTLRDDGGLDVASADGRYVIEPFGDGCYFNRAKRLQDRRLFLNYKFANGDGTTTYIEDVLVFRNRVRDGVNEWQDENPENYK</sequence>
<dbReference type="Proteomes" id="UP000183253">
    <property type="component" value="Unassembled WGS sequence"/>
</dbReference>
<evidence type="ECO:0000313" key="2">
    <source>
        <dbReference type="Proteomes" id="UP000183253"/>
    </source>
</evidence>
<keyword evidence="2" id="KW-1185">Reference proteome</keyword>
<accession>A0A1H4D1P4</accession>
<dbReference type="Gene3D" id="2.60.40.1740">
    <property type="entry name" value="hypothetical protein (bacova_03559)"/>
    <property type="match status" value="1"/>
</dbReference>
<gene>
    <name evidence="1" type="ORF">SAMN05444145_105115</name>
</gene>